<dbReference type="Pfam" id="PF01297">
    <property type="entry name" value="ZnuA"/>
    <property type="match status" value="1"/>
</dbReference>
<evidence type="ECO:0000256" key="4">
    <source>
        <dbReference type="RuleBase" id="RU003512"/>
    </source>
</evidence>
<keyword evidence="2 4" id="KW-0813">Transport</keyword>
<dbReference type="SUPFAM" id="SSF53807">
    <property type="entry name" value="Helical backbone' metal receptor"/>
    <property type="match status" value="1"/>
</dbReference>
<proteinExistence type="inferred from homology"/>
<accession>A0ABN6WY21</accession>
<gene>
    <name evidence="5" type="ORF">HCR_13770</name>
</gene>
<dbReference type="InterPro" id="IPR006128">
    <property type="entry name" value="Lipoprotein_PsaA-like"/>
</dbReference>
<dbReference type="InterPro" id="IPR006129">
    <property type="entry name" value="AdhesinB"/>
</dbReference>
<dbReference type="EMBL" id="AP027370">
    <property type="protein sequence ID" value="BDY13065.1"/>
    <property type="molecule type" value="Genomic_DNA"/>
</dbReference>
<keyword evidence="3" id="KW-0732">Signal</keyword>
<dbReference type="PANTHER" id="PTHR42953">
    <property type="entry name" value="HIGH-AFFINITY ZINC UPTAKE SYSTEM PROTEIN ZNUA-RELATED"/>
    <property type="match status" value="1"/>
</dbReference>
<keyword evidence="6" id="KW-1185">Reference proteome</keyword>
<dbReference type="PRINTS" id="PR00690">
    <property type="entry name" value="ADHESNFAMILY"/>
</dbReference>
<dbReference type="Proteomes" id="UP001321445">
    <property type="component" value="Chromosome"/>
</dbReference>
<organism evidence="5 6">
    <name type="scientific">Hydrogenimonas cancrithermarum</name>
    <dbReference type="NCBI Taxonomy" id="2993563"/>
    <lineage>
        <taxon>Bacteria</taxon>
        <taxon>Pseudomonadati</taxon>
        <taxon>Campylobacterota</taxon>
        <taxon>Epsilonproteobacteria</taxon>
        <taxon>Campylobacterales</taxon>
        <taxon>Hydrogenimonadaceae</taxon>
        <taxon>Hydrogenimonas</taxon>
    </lineage>
</organism>
<reference evidence="5 6" key="1">
    <citation type="submission" date="2023-03" db="EMBL/GenBank/DDBJ databases">
        <title>Description of Hydrogenimonas sp. ISO32.</title>
        <authorList>
            <person name="Mino S."/>
            <person name="Fukazawa S."/>
            <person name="Sawabe T."/>
        </authorList>
    </citation>
    <scope>NUCLEOTIDE SEQUENCE [LARGE SCALE GENOMIC DNA]</scope>
    <source>
        <strain evidence="5 6">ISO32</strain>
    </source>
</reference>
<dbReference type="Gene3D" id="3.40.50.1980">
    <property type="entry name" value="Nitrogenase molybdenum iron protein domain"/>
    <property type="match status" value="2"/>
</dbReference>
<comment type="similarity">
    <text evidence="1 4">Belongs to the bacterial solute-binding protein 9 family.</text>
</comment>
<evidence type="ECO:0000313" key="6">
    <source>
        <dbReference type="Proteomes" id="UP001321445"/>
    </source>
</evidence>
<evidence type="ECO:0000256" key="1">
    <source>
        <dbReference type="ARBA" id="ARBA00011028"/>
    </source>
</evidence>
<dbReference type="InterPro" id="IPR050492">
    <property type="entry name" value="Bact_metal-bind_prot9"/>
</dbReference>
<dbReference type="PANTHER" id="PTHR42953:SF3">
    <property type="entry name" value="HIGH-AFFINITY ZINC UPTAKE SYSTEM PROTEIN ZNUA"/>
    <property type="match status" value="1"/>
</dbReference>
<evidence type="ECO:0000256" key="3">
    <source>
        <dbReference type="ARBA" id="ARBA00022729"/>
    </source>
</evidence>
<dbReference type="PRINTS" id="PR00691">
    <property type="entry name" value="ADHESINB"/>
</dbReference>
<dbReference type="InterPro" id="IPR006127">
    <property type="entry name" value="ZnuA-like"/>
</dbReference>
<name>A0ABN6WY21_9BACT</name>
<sequence length="293" mass="33232">MDFGFWIRRFFVVFLVFVPSFMLGKVNVVVSVIPQKTFVEKIAGNLADITVMVAPGASPATYEPKPSQMKKVTKAQIYFAIGVPFEKAWLPRFKTQNPKMQIIDTTRGIKKLPMASHHHHKHPQHSTLNTQHSLDPHVWLSPPLVKIQARNIAEALGNIDPAHKAVYKKNLEKFELEIDELDLKLREILKPCHGNAMMVFHPSWGYFAHAYGLKQIPIEIEGKEPKSRELVHLIREAKEEGVKALFVQPQFSKRTARVIAESIGAKIVMADPLAPDWSDNLLRIAKKVCEVAR</sequence>
<protein>
    <submittedName>
        <fullName evidence="5">Cation ABC transporter substrate-binding protein</fullName>
    </submittedName>
</protein>
<evidence type="ECO:0000256" key="2">
    <source>
        <dbReference type="ARBA" id="ARBA00022448"/>
    </source>
</evidence>
<evidence type="ECO:0000313" key="5">
    <source>
        <dbReference type="EMBL" id="BDY13065.1"/>
    </source>
</evidence>